<protein>
    <submittedName>
        <fullName evidence="6">TetR/AcrR family transcriptional regulator</fullName>
    </submittedName>
</protein>
<keyword evidence="3" id="KW-0804">Transcription</keyword>
<dbReference type="Proteomes" id="UP001597419">
    <property type="component" value="Unassembled WGS sequence"/>
</dbReference>
<sequence length="192" mass="21093">MVTPGGARPKLSRELIVTKARAIADASGLDALTLRELAHALGTGQASLYRHIADRRELLGLLVDDVALEFPTADPGLAPRERLLKVWLDLHAFLSAHEWVAKVIAEGEYISRNAAPFAQRQLDSLTGAGLGTEDAMRAYRTLYNLLLGFLLNKHPMGHHLEAVPPSTEDEEFRWAVSRFLDCLLPGEPPQGQ</sequence>
<dbReference type="SUPFAM" id="SSF48498">
    <property type="entry name" value="Tetracyclin repressor-like, C-terminal domain"/>
    <property type="match status" value="1"/>
</dbReference>
<organism evidence="6 7">
    <name type="scientific">Amycolatopsis samaneae</name>
    <dbReference type="NCBI Taxonomy" id="664691"/>
    <lineage>
        <taxon>Bacteria</taxon>
        <taxon>Bacillati</taxon>
        <taxon>Actinomycetota</taxon>
        <taxon>Actinomycetes</taxon>
        <taxon>Pseudonocardiales</taxon>
        <taxon>Pseudonocardiaceae</taxon>
        <taxon>Amycolatopsis</taxon>
    </lineage>
</organism>
<dbReference type="SUPFAM" id="SSF46689">
    <property type="entry name" value="Homeodomain-like"/>
    <property type="match status" value="1"/>
</dbReference>
<evidence type="ECO:0000256" key="1">
    <source>
        <dbReference type="ARBA" id="ARBA00023015"/>
    </source>
</evidence>
<evidence type="ECO:0000313" key="6">
    <source>
        <dbReference type="EMBL" id="MFD2461728.1"/>
    </source>
</evidence>
<dbReference type="InterPro" id="IPR001647">
    <property type="entry name" value="HTH_TetR"/>
</dbReference>
<feature type="DNA-binding region" description="H-T-H motif" evidence="4">
    <location>
        <begin position="33"/>
        <end position="52"/>
    </location>
</feature>
<dbReference type="InterPro" id="IPR004111">
    <property type="entry name" value="Repressor_TetR_C"/>
</dbReference>
<evidence type="ECO:0000313" key="7">
    <source>
        <dbReference type="Proteomes" id="UP001597419"/>
    </source>
</evidence>
<feature type="domain" description="HTH tetR-type" evidence="5">
    <location>
        <begin position="10"/>
        <end position="70"/>
    </location>
</feature>
<keyword evidence="7" id="KW-1185">Reference proteome</keyword>
<evidence type="ECO:0000256" key="3">
    <source>
        <dbReference type="ARBA" id="ARBA00023163"/>
    </source>
</evidence>
<dbReference type="InterPro" id="IPR036271">
    <property type="entry name" value="Tet_transcr_reg_TetR-rel_C_sf"/>
</dbReference>
<comment type="caution">
    <text evidence="6">The sequence shown here is derived from an EMBL/GenBank/DDBJ whole genome shotgun (WGS) entry which is preliminary data.</text>
</comment>
<dbReference type="PANTHER" id="PTHR30055:SF151">
    <property type="entry name" value="TRANSCRIPTIONAL REGULATORY PROTEIN"/>
    <property type="match status" value="1"/>
</dbReference>
<dbReference type="Pfam" id="PF00440">
    <property type="entry name" value="TetR_N"/>
    <property type="match status" value="1"/>
</dbReference>
<gene>
    <name evidence="6" type="ORF">ACFSYJ_24185</name>
</gene>
<dbReference type="RefSeq" id="WP_345390498.1">
    <property type="nucleotide sequence ID" value="NZ_BAABHG010000004.1"/>
</dbReference>
<dbReference type="InterPro" id="IPR009057">
    <property type="entry name" value="Homeodomain-like_sf"/>
</dbReference>
<accession>A0ABW5GLK8</accession>
<name>A0ABW5GLK8_9PSEU</name>
<dbReference type="InterPro" id="IPR050109">
    <property type="entry name" value="HTH-type_TetR-like_transc_reg"/>
</dbReference>
<dbReference type="Gene3D" id="1.10.357.10">
    <property type="entry name" value="Tetracycline Repressor, domain 2"/>
    <property type="match status" value="1"/>
</dbReference>
<evidence type="ECO:0000256" key="2">
    <source>
        <dbReference type="ARBA" id="ARBA00023125"/>
    </source>
</evidence>
<dbReference type="PANTHER" id="PTHR30055">
    <property type="entry name" value="HTH-TYPE TRANSCRIPTIONAL REGULATOR RUTR"/>
    <property type="match status" value="1"/>
</dbReference>
<reference evidence="7" key="1">
    <citation type="journal article" date="2019" name="Int. J. Syst. Evol. Microbiol.">
        <title>The Global Catalogue of Microorganisms (GCM) 10K type strain sequencing project: providing services to taxonomists for standard genome sequencing and annotation.</title>
        <authorList>
            <consortium name="The Broad Institute Genomics Platform"/>
            <consortium name="The Broad Institute Genome Sequencing Center for Infectious Disease"/>
            <person name="Wu L."/>
            <person name="Ma J."/>
        </authorList>
    </citation>
    <scope>NUCLEOTIDE SEQUENCE [LARGE SCALE GENOMIC DNA]</scope>
    <source>
        <strain evidence="7">CGMCC 4.7643</strain>
    </source>
</reference>
<keyword evidence="1" id="KW-0805">Transcription regulation</keyword>
<evidence type="ECO:0000256" key="4">
    <source>
        <dbReference type="PROSITE-ProRule" id="PRU00335"/>
    </source>
</evidence>
<keyword evidence="2 4" id="KW-0238">DNA-binding</keyword>
<dbReference type="Pfam" id="PF02909">
    <property type="entry name" value="TetR_C_1"/>
    <property type="match status" value="1"/>
</dbReference>
<dbReference type="EMBL" id="JBHUKU010000014">
    <property type="protein sequence ID" value="MFD2461728.1"/>
    <property type="molecule type" value="Genomic_DNA"/>
</dbReference>
<evidence type="ECO:0000259" key="5">
    <source>
        <dbReference type="PROSITE" id="PS50977"/>
    </source>
</evidence>
<proteinExistence type="predicted"/>
<dbReference type="PROSITE" id="PS50977">
    <property type="entry name" value="HTH_TETR_2"/>
    <property type="match status" value="1"/>
</dbReference>